<reference evidence="2" key="1">
    <citation type="journal article" date="2005" name="PLoS Biol.">
        <title>The genomes of Oryza sativa: a history of duplications.</title>
        <authorList>
            <person name="Yu J."/>
            <person name="Wang J."/>
            <person name="Lin W."/>
            <person name="Li S."/>
            <person name="Li H."/>
            <person name="Zhou J."/>
            <person name="Ni P."/>
            <person name="Dong W."/>
            <person name="Hu S."/>
            <person name="Zeng C."/>
            <person name="Zhang J."/>
            <person name="Zhang Y."/>
            <person name="Li R."/>
            <person name="Xu Z."/>
            <person name="Li S."/>
            <person name="Li X."/>
            <person name="Zheng H."/>
            <person name="Cong L."/>
            <person name="Lin L."/>
            <person name="Yin J."/>
            <person name="Geng J."/>
            <person name="Li G."/>
            <person name="Shi J."/>
            <person name="Liu J."/>
            <person name="Lv H."/>
            <person name="Li J."/>
            <person name="Wang J."/>
            <person name="Deng Y."/>
            <person name="Ran L."/>
            <person name="Shi X."/>
            <person name="Wang X."/>
            <person name="Wu Q."/>
            <person name="Li C."/>
            <person name="Ren X."/>
            <person name="Wang J."/>
            <person name="Wang X."/>
            <person name="Li D."/>
            <person name="Liu D."/>
            <person name="Zhang X."/>
            <person name="Ji Z."/>
            <person name="Zhao W."/>
            <person name="Sun Y."/>
            <person name="Zhang Z."/>
            <person name="Bao J."/>
            <person name="Han Y."/>
            <person name="Dong L."/>
            <person name="Ji J."/>
            <person name="Chen P."/>
            <person name="Wu S."/>
            <person name="Liu J."/>
            <person name="Xiao Y."/>
            <person name="Bu D."/>
            <person name="Tan J."/>
            <person name="Yang L."/>
            <person name="Ye C."/>
            <person name="Zhang J."/>
            <person name="Xu J."/>
            <person name="Zhou Y."/>
            <person name="Yu Y."/>
            <person name="Zhang B."/>
            <person name="Zhuang S."/>
            <person name="Wei H."/>
            <person name="Liu B."/>
            <person name="Lei M."/>
            <person name="Yu H."/>
            <person name="Li Y."/>
            <person name="Xu H."/>
            <person name="Wei S."/>
            <person name="He X."/>
            <person name="Fang L."/>
            <person name="Zhang Z."/>
            <person name="Zhang Y."/>
            <person name="Huang X."/>
            <person name="Su Z."/>
            <person name="Tong W."/>
            <person name="Li J."/>
            <person name="Tong Z."/>
            <person name="Li S."/>
            <person name="Ye J."/>
            <person name="Wang L."/>
            <person name="Fang L."/>
            <person name="Lei T."/>
            <person name="Chen C."/>
            <person name="Chen H."/>
            <person name="Xu Z."/>
            <person name="Li H."/>
            <person name="Huang H."/>
            <person name="Zhang F."/>
            <person name="Xu H."/>
            <person name="Li N."/>
            <person name="Zhao C."/>
            <person name="Li S."/>
            <person name="Dong L."/>
            <person name="Huang Y."/>
            <person name="Li L."/>
            <person name="Xi Y."/>
            <person name="Qi Q."/>
            <person name="Li W."/>
            <person name="Zhang B."/>
            <person name="Hu W."/>
            <person name="Zhang Y."/>
            <person name="Tian X."/>
            <person name="Jiao Y."/>
            <person name="Liang X."/>
            <person name="Jin J."/>
            <person name="Gao L."/>
            <person name="Zheng W."/>
            <person name="Hao B."/>
            <person name="Liu S."/>
            <person name="Wang W."/>
            <person name="Yuan L."/>
            <person name="Cao M."/>
            <person name="McDermott J."/>
            <person name="Samudrala R."/>
            <person name="Wang J."/>
            <person name="Wong G.K."/>
            <person name="Yang H."/>
        </authorList>
    </citation>
    <scope>NUCLEOTIDE SEQUENCE [LARGE SCALE GENOMIC DNA]</scope>
</reference>
<evidence type="ECO:0000256" key="1">
    <source>
        <dbReference type="SAM" id="MobiDB-lite"/>
    </source>
</evidence>
<evidence type="ECO:0000313" key="2">
    <source>
        <dbReference type="EMBL" id="EEE59766.1"/>
    </source>
</evidence>
<feature type="region of interest" description="Disordered" evidence="1">
    <location>
        <begin position="1"/>
        <end position="31"/>
    </location>
</feature>
<gene>
    <name evidence="2" type="ORF">OsJ_12256</name>
</gene>
<dbReference type="EMBL" id="CM000140">
    <property type="protein sequence ID" value="EEE59766.1"/>
    <property type="molecule type" value="Genomic_DNA"/>
</dbReference>
<protein>
    <submittedName>
        <fullName evidence="2">Uncharacterized protein</fullName>
    </submittedName>
</protein>
<sequence>MHEIGENPIRPLAAGARGVEERGERRGEPVERLPVKLELVERDVAGGLGAVGEPVDARQWERHEVDELCQLGANRREAGEVARGGDEGHAVAARGEALGRGQGRGAGGPRPSPGKITTFNGDCEEWASSIFGRGAPVSTQASAFF</sequence>
<dbReference type="Proteomes" id="UP000007752">
    <property type="component" value="Chromosome 3"/>
</dbReference>
<reference evidence="2" key="2">
    <citation type="submission" date="2008-12" db="EMBL/GenBank/DDBJ databases">
        <title>Improved gene annotation of the rice (Oryza sativa) genomes.</title>
        <authorList>
            <person name="Wang J."/>
            <person name="Li R."/>
            <person name="Fan W."/>
            <person name="Huang Q."/>
            <person name="Zhang J."/>
            <person name="Zhou Y."/>
            <person name="Hu Y."/>
            <person name="Zi S."/>
            <person name="Li J."/>
            <person name="Ni P."/>
            <person name="Zheng H."/>
            <person name="Zhang Y."/>
            <person name="Zhao M."/>
            <person name="Hao Q."/>
            <person name="McDermott J."/>
            <person name="Samudrala R."/>
            <person name="Kristiansen K."/>
            <person name="Wong G.K.-S."/>
        </authorList>
    </citation>
    <scope>NUCLEOTIDE SEQUENCE</scope>
</reference>
<name>B9FAT2_ORYSJ</name>
<feature type="compositionally biased region" description="Basic and acidic residues" evidence="1">
    <location>
        <begin position="18"/>
        <end position="31"/>
    </location>
</feature>
<dbReference type="AlphaFoldDB" id="B9FAT2"/>
<feature type="region of interest" description="Disordered" evidence="1">
    <location>
        <begin position="79"/>
        <end position="120"/>
    </location>
</feature>
<accession>B9FAT2</accession>
<feature type="compositionally biased region" description="Basic and acidic residues" evidence="1">
    <location>
        <begin position="79"/>
        <end position="89"/>
    </location>
</feature>
<proteinExistence type="predicted"/>
<organism evidence="2">
    <name type="scientific">Oryza sativa subsp. japonica</name>
    <name type="common">Rice</name>
    <dbReference type="NCBI Taxonomy" id="39947"/>
    <lineage>
        <taxon>Eukaryota</taxon>
        <taxon>Viridiplantae</taxon>
        <taxon>Streptophyta</taxon>
        <taxon>Embryophyta</taxon>
        <taxon>Tracheophyta</taxon>
        <taxon>Spermatophyta</taxon>
        <taxon>Magnoliopsida</taxon>
        <taxon>Liliopsida</taxon>
        <taxon>Poales</taxon>
        <taxon>Poaceae</taxon>
        <taxon>BOP clade</taxon>
        <taxon>Oryzoideae</taxon>
        <taxon>Oryzeae</taxon>
        <taxon>Oryzinae</taxon>
        <taxon>Oryza</taxon>
        <taxon>Oryza sativa</taxon>
    </lineage>
</organism>
<feature type="compositionally biased region" description="Gly residues" evidence="1">
    <location>
        <begin position="98"/>
        <end position="108"/>
    </location>
</feature>